<dbReference type="PANTHER" id="PTHR42643">
    <property type="entry name" value="IONOTROPIC RECEPTOR 20A-RELATED"/>
    <property type="match status" value="1"/>
</dbReference>
<evidence type="ECO:0000256" key="3">
    <source>
        <dbReference type="ARBA" id="ARBA00022448"/>
    </source>
</evidence>
<evidence type="ECO:0000313" key="16">
    <source>
        <dbReference type="EMBL" id="KAK8396857.1"/>
    </source>
</evidence>
<dbReference type="PANTHER" id="PTHR42643:SF24">
    <property type="entry name" value="IONOTROPIC RECEPTOR 60A"/>
    <property type="match status" value="1"/>
</dbReference>
<evidence type="ECO:0000256" key="4">
    <source>
        <dbReference type="ARBA" id="ARBA00022475"/>
    </source>
</evidence>
<dbReference type="Pfam" id="PF00561">
    <property type="entry name" value="Abhydrolase_1"/>
    <property type="match status" value="1"/>
</dbReference>
<accession>A0AAW0UF49</accession>
<keyword evidence="7" id="KW-0406">Ion transport</keyword>
<dbReference type="GO" id="GO:0005886">
    <property type="term" value="C:plasma membrane"/>
    <property type="evidence" value="ECO:0007669"/>
    <property type="project" value="UniProtKB-SubCell"/>
</dbReference>
<dbReference type="Pfam" id="PF10613">
    <property type="entry name" value="Lig_chan-Glu_bd"/>
    <property type="match status" value="1"/>
</dbReference>
<comment type="subcellular location">
    <subcellularLocation>
        <location evidence="1">Cell membrane</location>
        <topology evidence="1">Multi-pass membrane protein</topology>
    </subcellularLocation>
</comment>
<dbReference type="Gene3D" id="3.40.190.10">
    <property type="entry name" value="Periplasmic binding protein-like II"/>
    <property type="match status" value="1"/>
</dbReference>
<evidence type="ECO:0000256" key="9">
    <source>
        <dbReference type="ARBA" id="ARBA00023170"/>
    </source>
</evidence>
<evidence type="ECO:0000256" key="5">
    <source>
        <dbReference type="ARBA" id="ARBA00022692"/>
    </source>
</evidence>
<keyword evidence="6 13" id="KW-1133">Transmembrane helix</keyword>
<feature type="chain" id="PRO_5044013202" description="Ionotropic glutamate receptor C-terminal domain-containing protein" evidence="14">
    <location>
        <begin position="22"/>
        <end position="1135"/>
    </location>
</feature>
<evidence type="ECO:0000256" key="7">
    <source>
        <dbReference type="ARBA" id="ARBA00023065"/>
    </source>
</evidence>
<feature type="domain" description="Ionotropic glutamate receptor C-terminal" evidence="15">
    <location>
        <begin position="255"/>
        <end position="604"/>
    </location>
</feature>
<keyword evidence="11" id="KW-1071">Ligand-gated ion channel</keyword>
<feature type="transmembrane region" description="Helical" evidence="13">
    <location>
        <begin position="623"/>
        <end position="642"/>
    </location>
</feature>
<dbReference type="InterPro" id="IPR052192">
    <property type="entry name" value="Insect_Ionotropic_Sensory_Rcpt"/>
</dbReference>
<keyword evidence="12" id="KW-0407">Ion channel</keyword>
<evidence type="ECO:0000256" key="10">
    <source>
        <dbReference type="ARBA" id="ARBA00023180"/>
    </source>
</evidence>
<keyword evidence="8 13" id="KW-0472">Membrane</keyword>
<evidence type="ECO:0000313" key="17">
    <source>
        <dbReference type="Proteomes" id="UP001487740"/>
    </source>
</evidence>
<feature type="transmembrane region" description="Helical" evidence="13">
    <location>
        <begin position="716"/>
        <end position="735"/>
    </location>
</feature>
<dbReference type="SUPFAM" id="SSF53850">
    <property type="entry name" value="Periplasmic binding protein-like II"/>
    <property type="match status" value="1"/>
</dbReference>
<dbReference type="SMART" id="SM00079">
    <property type="entry name" value="PBPe"/>
    <property type="match status" value="1"/>
</dbReference>
<dbReference type="InterPro" id="IPR001320">
    <property type="entry name" value="Iontro_rcpt_C"/>
</dbReference>
<protein>
    <recommendedName>
        <fullName evidence="15">Ionotropic glutamate receptor C-terminal domain-containing protein</fullName>
    </recommendedName>
</protein>
<dbReference type="AlphaFoldDB" id="A0AAW0UF49"/>
<sequence>MRSSLTEVLVVLVVVMAAAEGREDLGGLSLKAADYRRLGIFLGELTHSLYANTAALCLLRDQGANATISDYWLLAAELRRSFVYVVPCDEPLPEPRPCFAATASSHFTCRKSLQVDIYITDSKQMGLAMAQVVERYRGSRGDVTQVVVGRQLTPPLKIEAGVMSWILASYRQEETVVDVEEIFSFREPDASLVRQPLGRWQPGGPLMLTYQPRLGPQDFHGNTVVMASFPYEPYFMMGKKCKKPSHSEPDTDQFQMRCVNQKPRHQLDEETYIGYFIDIFSALSQKLNFTYRIMIPSNKEDLIFGTGRSDNYSGIVGLVALQEADIAMASLSMSQGRLDDIDFSTNIDYYARNLYISANATESNVGWGTYAKVFTAYTWLGTAGVLLVTTCVMWVLNRGERTEVPPDILTYKDIVFMFFSCLVQQGVPTTPMSLRGRTVFWLFWVSCVVLYAYYTARLTSYLAVSTASPPFTTFKGAVDMYPEWQVGIMKGTPLRTFIEDAKAPIYKLFSARLDENPHLLVNTEEEGVKRLQSEKFAFFTDSPNMRYVFMGSCALKEIPINLFPNFGRLGYMKNLPFAGVFDMQLTRMDDGGILDRLRRRWLGNDTPCEEPSPFTELDFTHTVTAFVILLLGAVSALVLLFLEKLHVKRRARRSSASRDVSEAEVTITPHLVFLPTFHAHSHAVHAARRWVRGRKKTNMSAAGRWVRAGLHICLEWLLALVFGAVVVTRLGWACVRGAVREGRMRDAPPPCLEHPALGRHKFLKLQQNVKLHYVEAGNPEAQLVVMLHGAPDFWFTWRRQITTLSHDFCVVALDLRGCGDSDSPSRCSQYTTSIIARDVASLITLLGRDKAHLVCAGTGGQVGWHMCYHHPQLVAKMVLIHAPHPYVIRQHLNARWTNYLKSWYLYFVRLPLLPEWAAHFSDNVMVDQLLAPLVAAKAVTGDEVDAYKFTFSRREDWRGPLNHLRQIDLSKVEKEEPQPDVITKPTLLLMGDADPALPLDLAYRSAEYVERITVRPVPGRGYLSHVSQAPQVNEAIGEFLREMPWRPLSPLESSSSSPSLMSRVMGASLAVVSSTVGKTTGALEMTRALPSGLKTVAQGSIKLAESNVAVAVMEGGCAGLRFSAAFVMVSRLVLD</sequence>
<evidence type="ECO:0000256" key="12">
    <source>
        <dbReference type="ARBA" id="ARBA00023303"/>
    </source>
</evidence>
<dbReference type="Proteomes" id="UP001487740">
    <property type="component" value="Unassembled WGS sequence"/>
</dbReference>
<feature type="signal peptide" evidence="14">
    <location>
        <begin position="1"/>
        <end position="21"/>
    </location>
</feature>
<dbReference type="SUPFAM" id="SSF53474">
    <property type="entry name" value="alpha/beta-Hydrolases"/>
    <property type="match status" value="1"/>
</dbReference>
<keyword evidence="9" id="KW-0675">Receptor</keyword>
<keyword evidence="10" id="KW-0325">Glycoprotein</keyword>
<evidence type="ECO:0000256" key="8">
    <source>
        <dbReference type="ARBA" id="ARBA00023136"/>
    </source>
</evidence>
<evidence type="ECO:0000256" key="6">
    <source>
        <dbReference type="ARBA" id="ARBA00022989"/>
    </source>
</evidence>
<dbReference type="Gene3D" id="1.10.287.70">
    <property type="match status" value="1"/>
</dbReference>
<dbReference type="InterPro" id="IPR000073">
    <property type="entry name" value="AB_hydrolase_1"/>
</dbReference>
<feature type="transmembrane region" description="Helical" evidence="13">
    <location>
        <begin position="439"/>
        <end position="456"/>
    </location>
</feature>
<dbReference type="EMBL" id="JARAKH010000015">
    <property type="protein sequence ID" value="KAK8396857.1"/>
    <property type="molecule type" value="Genomic_DNA"/>
</dbReference>
<evidence type="ECO:0000259" key="15">
    <source>
        <dbReference type="SMART" id="SM00079"/>
    </source>
</evidence>
<keyword evidence="3" id="KW-0813">Transport</keyword>
<evidence type="ECO:0000256" key="2">
    <source>
        <dbReference type="ARBA" id="ARBA00008685"/>
    </source>
</evidence>
<keyword evidence="5 13" id="KW-0812">Transmembrane</keyword>
<comment type="similarity">
    <text evidence="2">Belongs to the glutamate-gated ion channel (TC 1.A.10.1) family.</text>
</comment>
<dbReference type="InterPro" id="IPR019594">
    <property type="entry name" value="Glu/Gly-bd"/>
</dbReference>
<evidence type="ECO:0000256" key="13">
    <source>
        <dbReference type="SAM" id="Phobius"/>
    </source>
</evidence>
<dbReference type="Gene3D" id="3.40.50.1820">
    <property type="entry name" value="alpha/beta hydrolase"/>
    <property type="match status" value="1"/>
</dbReference>
<keyword evidence="17" id="KW-1185">Reference proteome</keyword>
<dbReference type="GO" id="GO:0015276">
    <property type="term" value="F:ligand-gated monoatomic ion channel activity"/>
    <property type="evidence" value="ECO:0007669"/>
    <property type="project" value="InterPro"/>
</dbReference>
<evidence type="ECO:0000256" key="14">
    <source>
        <dbReference type="SAM" id="SignalP"/>
    </source>
</evidence>
<comment type="caution">
    <text evidence="16">The sequence shown here is derived from an EMBL/GenBank/DDBJ whole genome shotgun (WGS) entry which is preliminary data.</text>
</comment>
<proteinExistence type="inferred from homology"/>
<dbReference type="GO" id="GO:0050906">
    <property type="term" value="P:detection of stimulus involved in sensory perception"/>
    <property type="evidence" value="ECO:0007669"/>
    <property type="project" value="UniProtKB-ARBA"/>
</dbReference>
<name>A0AAW0UF49_SCYPA</name>
<keyword evidence="14" id="KW-0732">Signal</keyword>
<evidence type="ECO:0000256" key="11">
    <source>
        <dbReference type="ARBA" id="ARBA00023286"/>
    </source>
</evidence>
<organism evidence="16 17">
    <name type="scientific">Scylla paramamosain</name>
    <name type="common">Mud crab</name>
    <dbReference type="NCBI Taxonomy" id="85552"/>
    <lineage>
        <taxon>Eukaryota</taxon>
        <taxon>Metazoa</taxon>
        <taxon>Ecdysozoa</taxon>
        <taxon>Arthropoda</taxon>
        <taxon>Crustacea</taxon>
        <taxon>Multicrustacea</taxon>
        <taxon>Malacostraca</taxon>
        <taxon>Eumalacostraca</taxon>
        <taxon>Eucarida</taxon>
        <taxon>Decapoda</taxon>
        <taxon>Pleocyemata</taxon>
        <taxon>Brachyura</taxon>
        <taxon>Eubrachyura</taxon>
        <taxon>Portunoidea</taxon>
        <taxon>Portunidae</taxon>
        <taxon>Portuninae</taxon>
        <taxon>Scylla</taxon>
    </lineage>
</organism>
<feature type="transmembrane region" description="Helical" evidence="13">
    <location>
        <begin position="376"/>
        <end position="396"/>
    </location>
</feature>
<reference evidence="16 17" key="1">
    <citation type="submission" date="2023-03" db="EMBL/GenBank/DDBJ databases">
        <title>High-quality genome of Scylla paramamosain provides insights in environmental adaptation.</title>
        <authorList>
            <person name="Zhang L."/>
        </authorList>
    </citation>
    <scope>NUCLEOTIDE SEQUENCE [LARGE SCALE GENOMIC DNA]</scope>
    <source>
        <strain evidence="16">LZ_2023a</strain>
        <tissue evidence="16">Muscle</tissue>
    </source>
</reference>
<dbReference type="InterPro" id="IPR029058">
    <property type="entry name" value="AB_hydrolase_fold"/>
</dbReference>
<evidence type="ECO:0000256" key="1">
    <source>
        <dbReference type="ARBA" id="ARBA00004651"/>
    </source>
</evidence>
<dbReference type="Pfam" id="PF00060">
    <property type="entry name" value="Lig_chan"/>
    <property type="match status" value="1"/>
</dbReference>
<keyword evidence="4" id="KW-1003">Cell membrane</keyword>
<gene>
    <name evidence="16" type="ORF">O3P69_005077</name>
</gene>